<dbReference type="InterPro" id="IPR011333">
    <property type="entry name" value="SKP1/BTB/POZ_sf"/>
</dbReference>
<evidence type="ECO:0000313" key="3">
    <source>
        <dbReference type="Proteomes" id="UP001211065"/>
    </source>
</evidence>
<dbReference type="Pfam" id="PF00651">
    <property type="entry name" value="BTB"/>
    <property type="match status" value="1"/>
</dbReference>
<name>A0AAD5XRW6_9FUNG</name>
<feature type="domain" description="BTB" evidence="1">
    <location>
        <begin position="68"/>
        <end position="171"/>
    </location>
</feature>
<sequence>MLSLHDSTFLTEYNNEEDTKASKKFTKQNSVTYDPNKSFLEGGFFFPIVNGILYGAGGEGKVWNRIYSDIIVKALGQTFHLHKLILIQNTYFAGMLTGKFNFVEADQEVIELKFDDENIDKVGLSTVFASMYGYFDNRISSENVKSILSTASYFGEEKLENAAFEFILSDINNETVLSYLNFAREYYHGNISESIIDSIFTYLCRDAAVDPKLIPVLRKMDAEFLGLLIGSDCLFVKDEEHRYNFIKTLFEEKISQSNQKRKNKFLSKRFDETVFPEEGFPSPPEIFPSPPLTPTGTPKFDKKVLPRIKKKSMNHSFLFPSESPQNLYIFEATDESSDEEEEIDQEISLIKDMSTKAVIYCHLGFKTLLSIKNHKTIKNEVLDAAYWNQQELKMLIQSSPPDITSLGIVYDKKTQEELFVPTDDTEKIDDRKLSDFMLPSKHFLSKFPPFRFGFEFKDLNFLHTGNRNYSEPFTYCGSNWVIYIQKVLLDGVTKLGVYLQRNVNNNDENSSCDNIYVDKRIEITACFKIFCFVVKENNSNQNLDNKLNKENILNEQSGKFFILESKP</sequence>
<dbReference type="Gene3D" id="3.30.710.10">
    <property type="entry name" value="Potassium Channel Kv1.1, Chain A"/>
    <property type="match status" value="1"/>
</dbReference>
<dbReference type="SMART" id="SM00225">
    <property type="entry name" value="BTB"/>
    <property type="match status" value="1"/>
</dbReference>
<keyword evidence="3" id="KW-1185">Reference proteome</keyword>
<dbReference type="PANTHER" id="PTHR47369:SF1">
    <property type="entry name" value="BTB_POZ DOMAIN-CONTAINING PROTEIN"/>
    <property type="match status" value="1"/>
</dbReference>
<dbReference type="EMBL" id="JADGJW010001539">
    <property type="protein sequence ID" value="KAJ3202649.1"/>
    <property type="molecule type" value="Genomic_DNA"/>
</dbReference>
<dbReference type="InterPro" id="IPR000210">
    <property type="entry name" value="BTB/POZ_dom"/>
</dbReference>
<proteinExistence type="predicted"/>
<gene>
    <name evidence="2" type="ORF">HK099_001774</name>
</gene>
<dbReference type="PANTHER" id="PTHR47369">
    <property type="entry name" value="BTB/POZ DOMAIN-CONTAINING PROTEIN"/>
    <property type="match status" value="1"/>
</dbReference>
<dbReference type="Proteomes" id="UP001211065">
    <property type="component" value="Unassembled WGS sequence"/>
</dbReference>
<evidence type="ECO:0000313" key="2">
    <source>
        <dbReference type="EMBL" id="KAJ3202649.1"/>
    </source>
</evidence>
<dbReference type="AlphaFoldDB" id="A0AAD5XRW6"/>
<evidence type="ECO:0000259" key="1">
    <source>
        <dbReference type="SMART" id="SM00225"/>
    </source>
</evidence>
<reference evidence="2" key="1">
    <citation type="submission" date="2020-05" db="EMBL/GenBank/DDBJ databases">
        <title>Phylogenomic resolution of chytrid fungi.</title>
        <authorList>
            <person name="Stajich J.E."/>
            <person name="Amses K."/>
            <person name="Simmons R."/>
            <person name="Seto K."/>
            <person name="Myers J."/>
            <person name="Bonds A."/>
            <person name="Quandt C.A."/>
            <person name="Barry K."/>
            <person name="Liu P."/>
            <person name="Grigoriev I."/>
            <person name="Longcore J.E."/>
            <person name="James T.Y."/>
        </authorList>
    </citation>
    <scope>NUCLEOTIDE SEQUENCE</scope>
    <source>
        <strain evidence="2">JEL0476</strain>
    </source>
</reference>
<accession>A0AAD5XRW6</accession>
<dbReference type="SUPFAM" id="SSF54695">
    <property type="entry name" value="POZ domain"/>
    <property type="match status" value="1"/>
</dbReference>
<protein>
    <recommendedName>
        <fullName evidence="1">BTB domain-containing protein</fullName>
    </recommendedName>
</protein>
<feature type="non-terminal residue" evidence="2">
    <location>
        <position position="567"/>
    </location>
</feature>
<organism evidence="2 3">
    <name type="scientific">Clydaea vesicula</name>
    <dbReference type="NCBI Taxonomy" id="447962"/>
    <lineage>
        <taxon>Eukaryota</taxon>
        <taxon>Fungi</taxon>
        <taxon>Fungi incertae sedis</taxon>
        <taxon>Chytridiomycota</taxon>
        <taxon>Chytridiomycota incertae sedis</taxon>
        <taxon>Chytridiomycetes</taxon>
        <taxon>Lobulomycetales</taxon>
        <taxon>Lobulomycetaceae</taxon>
        <taxon>Clydaea</taxon>
    </lineage>
</organism>
<comment type="caution">
    <text evidence="2">The sequence shown here is derived from an EMBL/GenBank/DDBJ whole genome shotgun (WGS) entry which is preliminary data.</text>
</comment>